<dbReference type="OrthoDB" id="421038at2759"/>
<evidence type="ECO:0000256" key="3">
    <source>
        <dbReference type="ARBA" id="ARBA00022729"/>
    </source>
</evidence>
<dbReference type="SUPFAM" id="SSF51445">
    <property type="entry name" value="(Trans)glycosidases"/>
    <property type="match status" value="1"/>
</dbReference>
<dbReference type="GO" id="GO:0098552">
    <property type="term" value="C:side of membrane"/>
    <property type="evidence" value="ECO:0007669"/>
    <property type="project" value="UniProtKB-KW"/>
</dbReference>
<evidence type="ECO:0000313" key="7">
    <source>
        <dbReference type="Proteomes" id="UP000481288"/>
    </source>
</evidence>
<dbReference type="PANTHER" id="PTHR31468">
    <property type="entry name" value="1,3-BETA-GLUCANOSYLTRANSFERASE GAS1"/>
    <property type="match status" value="1"/>
</dbReference>
<dbReference type="Gene3D" id="3.20.20.80">
    <property type="entry name" value="Glycosidases"/>
    <property type="match status" value="1"/>
</dbReference>
<dbReference type="GO" id="GO:0042124">
    <property type="term" value="F:1,3-beta-glucanosyltransferase activity"/>
    <property type="evidence" value="ECO:0007669"/>
    <property type="project" value="TreeGrafter"/>
</dbReference>
<dbReference type="PANTHER" id="PTHR31468:SF8">
    <property type="entry name" value="1,3-BETA-GLUCANOSYLTRANSFERASE GAS2"/>
    <property type="match status" value="1"/>
</dbReference>
<comment type="function">
    <text evidence="5">Splits internally a 1,3-beta-glucan molecule and transfers the newly generated reducing end (the donor) to the non-reducing end of another 1,3-beta-glucan molecule (the acceptor) forming a 1,3-beta linkage, resulting in the elongation of 1,3-beta-glucan chains in the cell wall.</text>
</comment>
<keyword evidence="4" id="KW-0325">Glycoprotein</keyword>
<evidence type="ECO:0000256" key="5">
    <source>
        <dbReference type="RuleBase" id="RU361209"/>
    </source>
</evidence>
<keyword evidence="5" id="KW-0336">GPI-anchor</keyword>
<accession>A0A7D8UQX7</accession>
<dbReference type="Proteomes" id="UP000481288">
    <property type="component" value="Unassembled WGS sequence"/>
</dbReference>
<comment type="caution">
    <text evidence="6">The sequence shown here is derived from an EMBL/GenBank/DDBJ whole genome shotgun (WGS) entry which is preliminary data.</text>
</comment>
<dbReference type="EMBL" id="QGMG01000216">
    <property type="protein sequence ID" value="TVY55698.1"/>
    <property type="molecule type" value="Genomic_DNA"/>
</dbReference>
<reference evidence="6 7" key="1">
    <citation type="submission" date="2018-05" db="EMBL/GenBank/DDBJ databases">
        <title>Whole genome sequencing for identification of molecular markers to develop diagnostic detection tools for the regulated plant pathogen Lachnellula willkommii.</title>
        <authorList>
            <person name="Giroux E."/>
            <person name="Bilodeau G."/>
        </authorList>
    </citation>
    <scope>NUCLEOTIDE SEQUENCE [LARGE SCALE GENOMIC DNA]</scope>
    <source>
        <strain evidence="6 7">CBS 625.97</strain>
    </source>
</reference>
<dbReference type="EC" id="2.4.1.-" evidence="5"/>
<sequence length="333" mass="36221">MFGQLLQTALLFSTAFSIATALPTISVKGAKFFADGQQFFIKGVAYQGTPSDPLVDTTQCQSDAKSMQSIGTNSIRVYHVNPLVNHDGCMKAFSEAGIYVWLDLDTFNTTIVETSPAWTQEQFFAFTDVMDGFQQYDNVGGFWIGNEVINTAAGSPAAPYVKAAVADMKSYMSTKKYRQIPIGYSAADIAALRPMLQNYLACGGDPKQSIDFFGLNSYEWCGESTFETSGYANLQKLAQGYPVPIFFSETGCNVPTPRSFGDQAAIFGPDMSGTWSGSIIYEWVQETNDYGVVTYPDGQIYSGAPVPVQPDFDTLARVWKGIAPSGVAESEYG</sequence>
<feature type="non-terminal residue" evidence="6">
    <location>
        <position position="333"/>
    </location>
</feature>
<evidence type="ECO:0000256" key="1">
    <source>
        <dbReference type="ARBA" id="ARBA00004609"/>
    </source>
</evidence>
<keyword evidence="5" id="KW-0449">Lipoprotein</keyword>
<keyword evidence="3 5" id="KW-0732">Signal</keyword>
<gene>
    <name evidence="6" type="primary">gas2</name>
    <name evidence="6" type="ORF">LCER1_G005071</name>
</gene>
<dbReference type="Pfam" id="PF03198">
    <property type="entry name" value="Glyco_hydro_72"/>
    <property type="match status" value="1"/>
</dbReference>
<dbReference type="InterPro" id="IPR017853">
    <property type="entry name" value="GH"/>
</dbReference>
<dbReference type="AlphaFoldDB" id="A0A7D8UQX7"/>
<evidence type="ECO:0000256" key="4">
    <source>
        <dbReference type="ARBA" id="ARBA00023180"/>
    </source>
</evidence>
<dbReference type="GO" id="GO:0071970">
    <property type="term" value="P:fungal-type cell wall (1-&gt;3)-beta-D-glucan biosynthetic process"/>
    <property type="evidence" value="ECO:0007669"/>
    <property type="project" value="TreeGrafter"/>
</dbReference>
<dbReference type="GO" id="GO:0031505">
    <property type="term" value="P:fungal-type cell wall organization"/>
    <property type="evidence" value="ECO:0007669"/>
    <property type="project" value="TreeGrafter"/>
</dbReference>
<feature type="signal peptide" evidence="5">
    <location>
        <begin position="1"/>
        <end position="21"/>
    </location>
</feature>
<proteinExistence type="inferred from homology"/>
<evidence type="ECO:0000313" key="6">
    <source>
        <dbReference type="EMBL" id="TVY55698.1"/>
    </source>
</evidence>
<comment type="similarity">
    <text evidence="2 5">Belongs to the glycosyl hydrolase 72 family.</text>
</comment>
<keyword evidence="5 6" id="KW-0808">Transferase</keyword>
<keyword evidence="7" id="KW-1185">Reference proteome</keyword>
<keyword evidence="5" id="KW-0472">Membrane</keyword>
<dbReference type="InterPro" id="IPR004886">
    <property type="entry name" value="Glucanosyltransferase"/>
</dbReference>
<comment type="subcellular location">
    <subcellularLocation>
        <location evidence="1 5">Cell membrane</location>
        <topology evidence="1 5">Lipid-anchor</topology>
        <topology evidence="1 5">GPI-anchor</topology>
    </subcellularLocation>
</comment>
<feature type="chain" id="PRO_5029035952" description="1,3-beta-glucanosyltransferase" evidence="5">
    <location>
        <begin position="22"/>
        <end position="333"/>
    </location>
</feature>
<evidence type="ECO:0000256" key="2">
    <source>
        <dbReference type="ARBA" id="ARBA00007528"/>
    </source>
</evidence>
<name>A0A7D8UQX7_9HELO</name>
<organism evidence="6 7">
    <name type="scientific">Lachnellula cervina</name>
    <dbReference type="NCBI Taxonomy" id="1316786"/>
    <lineage>
        <taxon>Eukaryota</taxon>
        <taxon>Fungi</taxon>
        <taxon>Dikarya</taxon>
        <taxon>Ascomycota</taxon>
        <taxon>Pezizomycotina</taxon>
        <taxon>Leotiomycetes</taxon>
        <taxon>Helotiales</taxon>
        <taxon>Lachnaceae</taxon>
        <taxon>Lachnellula</taxon>
    </lineage>
</organism>
<protein>
    <recommendedName>
        <fullName evidence="5">1,3-beta-glucanosyltransferase</fullName>
        <ecNumber evidence="5">2.4.1.-</ecNumber>
    </recommendedName>
</protein>
<dbReference type="GO" id="GO:0005886">
    <property type="term" value="C:plasma membrane"/>
    <property type="evidence" value="ECO:0007669"/>
    <property type="project" value="UniProtKB-SubCell"/>
</dbReference>